<dbReference type="Proteomes" id="UP000190648">
    <property type="component" value="Unassembled WGS sequence"/>
</dbReference>
<reference evidence="1 2" key="1">
    <citation type="submission" date="2016-02" db="EMBL/GenBank/DDBJ databases">
        <title>Band-tailed pigeon sequencing and assembly.</title>
        <authorList>
            <person name="Soares A.E."/>
            <person name="Novak B.J."/>
            <person name="Rice E.S."/>
            <person name="O'Connell B."/>
            <person name="Chang D."/>
            <person name="Weber S."/>
            <person name="Shapiro B."/>
        </authorList>
    </citation>
    <scope>NUCLEOTIDE SEQUENCE [LARGE SCALE GENOMIC DNA]</scope>
    <source>
        <strain evidence="1">BTP2013</strain>
        <tissue evidence="1">Blood</tissue>
    </source>
</reference>
<dbReference type="EMBL" id="LSYS01004200">
    <property type="protein sequence ID" value="OPJ80512.1"/>
    <property type="molecule type" value="Genomic_DNA"/>
</dbReference>
<dbReference type="AlphaFoldDB" id="A0A1V4K7S8"/>
<evidence type="ECO:0000313" key="1">
    <source>
        <dbReference type="EMBL" id="OPJ80512.1"/>
    </source>
</evidence>
<protein>
    <submittedName>
        <fullName evidence="1">Uncharacterized protein</fullName>
    </submittedName>
</protein>
<organism evidence="1 2">
    <name type="scientific">Patagioenas fasciata monilis</name>
    <dbReference type="NCBI Taxonomy" id="372326"/>
    <lineage>
        <taxon>Eukaryota</taxon>
        <taxon>Metazoa</taxon>
        <taxon>Chordata</taxon>
        <taxon>Craniata</taxon>
        <taxon>Vertebrata</taxon>
        <taxon>Euteleostomi</taxon>
        <taxon>Archelosauria</taxon>
        <taxon>Archosauria</taxon>
        <taxon>Dinosauria</taxon>
        <taxon>Saurischia</taxon>
        <taxon>Theropoda</taxon>
        <taxon>Coelurosauria</taxon>
        <taxon>Aves</taxon>
        <taxon>Neognathae</taxon>
        <taxon>Neoaves</taxon>
        <taxon>Columbimorphae</taxon>
        <taxon>Columbiformes</taxon>
        <taxon>Columbidae</taxon>
        <taxon>Patagioenas</taxon>
    </lineage>
</organism>
<keyword evidence="2" id="KW-1185">Reference proteome</keyword>
<proteinExistence type="predicted"/>
<comment type="caution">
    <text evidence="1">The sequence shown here is derived from an EMBL/GenBank/DDBJ whole genome shotgun (WGS) entry which is preliminary data.</text>
</comment>
<accession>A0A1V4K7S8</accession>
<gene>
    <name evidence="1" type="ORF">AV530_010811</name>
</gene>
<name>A0A1V4K7S8_PATFA</name>
<sequence length="129" mass="14023">MSSGDMAILLHRLVNMSCALAHFYLPSSENLETRSQAGGSTWLSLKSPNKSYLLPPPRDINRSSRVLSPAAIESCGGREGSAARLCSTPRALNCLSCGVGMRNNKQPLLLEEETEKCLVPPVVREEYSC</sequence>
<evidence type="ECO:0000313" key="2">
    <source>
        <dbReference type="Proteomes" id="UP000190648"/>
    </source>
</evidence>